<reference evidence="2" key="1">
    <citation type="journal article" date="2021" name="Syst. Appl. Microbiol.">
        <title>Roseomonas hellenica sp. nov., isolated from roots of wild-growing Alkanna tinctoria.</title>
        <authorList>
            <person name="Rat A."/>
            <person name="Naranjo H.D."/>
            <person name="Lebbe L."/>
            <person name="Cnockaert M."/>
            <person name="Krigas N."/>
            <person name="Grigoriadou K."/>
            <person name="Maloupa E."/>
            <person name="Willems A."/>
        </authorList>
    </citation>
    <scope>NUCLEOTIDE SEQUENCE [LARGE SCALE GENOMIC DNA]</scope>
    <source>
        <strain evidence="2">LMG 31523</strain>
    </source>
</reference>
<dbReference type="RefSeq" id="WP_211854974.1">
    <property type="nucleotide sequence ID" value="NZ_JAAGBB010000031.1"/>
</dbReference>
<organism evidence="1 2">
    <name type="scientific">Plastoroseomonas hellenica</name>
    <dbReference type="NCBI Taxonomy" id="2687306"/>
    <lineage>
        <taxon>Bacteria</taxon>
        <taxon>Pseudomonadati</taxon>
        <taxon>Pseudomonadota</taxon>
        <taxon>Alphaproteobacteria</taxon>
        <taxon>Acetobacterales</taxon>
        <taxon>Acetobacteraceae</taxon>
        <taxon>Plastoroseomonas</taxon>
    </lineage>
</organism>
<dbReference type="Proteomes" id="UP001196870">
    <property type="component" value="Unassembled WGS sequence"/>
</dbReference>
<protein>
    <submittedName>
        <fullName evidence="1">Uncharacterized protein</fullName>
    </submittedName>
</protein>
<comment type="caution">
    <text evidence="1">The sequence shown here is derived from an EMBL/GenBank/DDBJ whole genome shotgun (WGS) entry which is preliminary data.</text>
</comment>
<proteinExistence type="predicted"/>
<dbReference type="EMBL" id="JAAGBB010000031">
    <property type="protein sequence ID" value="MBR0667197.1"/>
    <property type="molecule type" value="Genomic_DNA"/>
</dbReference>
<evidence type="ECO:0000313" key="2">
    <source>
        <dbReference type="Proteomes" id="UP001196870"/>
    </source>
</evidence>
<gene>
    <name evidence="1" type="ORF">GXW71_22755</name>
</gene>
<sequence>MEEHAEVPLVHLIVRRLIGRSDLLDSLKEAEGLDRLGWADHALSRADEVRRLDPG</sequence>
<name>A0ABS5F3S4_9PROT</name>
<keyword evidence="2" id="KW-1185">Reference proteome</keyword>
<accession>A0ABS5F3S4</accession>
<evidence type="ECO:0000313" key="1">
    <source>
        <dbReference type="EMBL" id="MBR0667197.1"/>
    </source>
</evidence>